<evidence type="ECO:0000313" key="2">
    <source>
        <dbReference type="EMBL" id="EMA38458.1"/>
    </source>
</evidence>
<dbReference type="RefSeq" id="WP_007693378.1">
    <property type="nucleotide sequence ID" value="NZ_AJRK01000061.1"/>
</dbReference>
<dbReference type="PATRIC" id="fig|1132509.6.peg.2234"/>
<evidence type="ECO:0000256" key="1">
    <source>
        <dbReference type="SAM" id="Phobius"/>
    </source>
</evidence>
<proteinExistence type="predicted"/>
<comment type="caution">
    <text evidence="2">The sequence shown here is derived from an EMBL/GenBank/DDBJ whole genome shotgun (WGS) entry which is preliminary data.</text>
</comment>
<name>M0LZ76_9EURY</name>
<protein>
    <submittedName>
        <fullName evidence="2">Uncharacterized protein</fullName>
    </submittedName>
</protein>
<dbReference type="EMBL" id="AOMB01000030">
    <property type="protein sequence ID" value="EMA38458.1"/>
    <property type="molecule type" value="Genomic_DNA"/>
</dbReference>
<feature type="transmembrane region" description="Helical" evidence="1">
    <location>
        <begin position="37"/>
        <end position="57"/>
    </location>
</feature>
<gene>
    <name evidence="2" type="ORF">C447_09897</name>
</gene>
<keyword evidence="1" id="KW-0812">Transmembrane</keyword>
<sequence length="102" mass="10812">MTLSVEPEFLLLVASGLWVLCGLVSGLLAPPLIRLEAALLFVLLGVIGGGAGLAIILPSEDSGLLLVTAIFGFGLLPLLATTYLMLVFPSRLQRRRIANQQQ</sequence>
<keyword evidence="3" id="KW-1185">Reference proteome</keyword>
<feature type="transmembrane region" description="Helical" evidence="1">
    <location>
        <begin position="12"/>
        <end position="30"/>
    </location>
</feature>
<evidence type="ECO:0000313" key="3">
    <source>
        <dbReference type="Proteomes" id="UP000011566"/>
    </source>
</evidence>
<reference evidence="2 3" key="1">
    <citation type="journal article" date="2014" name="PLoS Genet.">
        <title>Phylogenetically driven sequencing of extremely halophilic archaea reveals strategies for static and dynamic osmo-response.</title>
        <authorList>
            <person name="Becker E.A."/>
            <person name="Seitzer P.M."/>
            <person name="Tritt A."/>
            <person name="Larsen D."/>
            <person name="Krusor M."/>
            <person name="Yao A.I."/>
            <person name="Wu D."/>
            <person name="Madern D."/>
            <person name="Eisen J.A."/>
            <person name="Darling A.E."/>
            <person name="Facciotti M.T."/>
        </authorList>
    </citation>
    <scope>NUCLEOTIDE SEQUENCE [LARGE SCALE GENOMIC DNA]</scope>
    <source>
        <strain evidence="2 3">100A6</strain>
    </source>
</reference>
<keyword evidence="1" id="KW-1133">Transmembrane helix</keyword>
<keyword evidence="1" id="KW-0472">Membrane</keyword>
<feature type="transmembrane region" description="Helical" evidence="1">
    <location>
        <begin position="63"/>
        <end position="86"/>
    </location>
</feature>
<accession>M0LZ76</accession>
<dbReference type="Proteomes" id="UP000011566">
    <property type="component" value="Unassembled WGS sequence"/>
</dbReference>
<dbReference type="AlphaFoldDB" id="M0LZ76"/>
<organism evidence="2 3">
    <name type="scientific">Halococcus hamelinensis 100A6</name>
    <dbReference type="NCBI Taxonomy" id="1132509"/>
    <lineage>
        <taxon>Archaea</taxon>
        <taxon>Methanobacteriati</taxon>
        <taxon>Methanobacteriota</taxon>
        <taxon>Stenosarchaea group</taxon>
        <taxon>Halobacteria</taxon>
        <taxon>Halobacteriales</taxon>
        <taxon>Halococcaceae</taxon>
        <taxon>Halococcus</taxon>
    </lineage>
</organism>